<evidence type="ECO:0000313" key="1">
    <source>
        <dbReference type="EMBL" id="KIJ30291.1"/>
    </source>
</evidence>
<dbReference type="Gene3D" id="1.10.510.10">
    <property type="entry name" value="Transferase(Phosphotransferase) domain 1"/>
    <property type="match status" value="1"/>
</dbReference>
<evidence type="ECO:0000313" key="2">
    <source>
        <dbReference type="Proteomes" id="UP000054279"/>
    </source>
</evidence>
<dbReference type="Proteomes" id="UP000054279">
    <property type="component" value="Unassembled WGS sequence"/>
</dbReference>
<sequence length="119" mass="13909">MCDDRLSIEGADTSYIRHHYFIDFQSFCRFEKIASKCKIDAIARRPPEVHSQPDGEVNPFAVDIWQVGFVIHSSITREFGDSCRELVELSDWMMQSDPEARPSAAAALKFYREHRWRRV</sequence>
<dbReference type="HOGENOM" id="CLU_2062948_0_0_1"/>
<protein>
    <recommendedName>
        <fullName evidence="3">Protein kinase domain-containing protein</fullName>
    </recommendedName>
</protein>
<dbReference type="SUPFAM" id="SSF56112">
    <property type="entry name" value="Protein kinase-like (PK-like)"/>
    <property type="match status" value="1"/>
</dbReference>
<dbReference type="EMBL" id="KN837264">
    <property type="protein sequence ID" value="KIJ30291.1"/>
    <property type="molecule type" value="Genomic_DNA"/>
</dbReference>
<evidence type="ECO:0008006" key="3">
    <source>
        <dbReference type="Google" id="ProtNLM"/>
    </source>
</evidence>
<dbReference type="AlphaFoldDB" id="A0A0C9UY33"/>
<keyword evidence="2" id="KW-1185">Reference proteome</keyword>
<organism evidence="1 2">
    <name type="scientific">Sphaerobolus stellatus (strain SS14)</name>
    <dbReference type="NCBI Taxonomy" id="990650"/>
    <lineage>
        <taxon>Eukaryota</taxon>
        <taxon>Fungi</taxon>
        <taxon>Dikarya</taxon>
        <taxon>Basidiomycota</taxon>
        <taxon>Agaricomycotina</taxon>
        <taxon>Agaricomycetes</taxon>
        <taxon>Phallomycetidae</taxon>
        <taxon>Geastrales</taxon>
        <taxon>Sphaerobolaceae</taxon>
        <taxon>Sphaerobolus</taxon>
    </lineage>
</organism>
<name>A0A0C9UY33_SPHS4</name>
<dbReference type="InterPro" id="IPR011009">
    <property type="entry name" value="Kinase-like_dom_sf"/>
</dbReference>
<proteinExistence type="predicted"/>
<gene>
    <name evidence="1" type="ORF">M422DRAFT_268155</name>
</gene>
<reference evidence="1 2" key="1">
    <citation type="submission" date="2014-06" db="EMBL/GenBank/DDBJ databases">
        <title>Evolutionary Origins and Diversification of the Mycorrhizal Mutualists.</title>
        <authorList>
            <consortium name="DOE Joint Genome Institute"/>
            <consortium name="Mycorrhizal Genomics Consortium"/>
            <person name="Kohler A."/>
            <person name="Kuo A."/>
            <person name="Nagy L.G."/>
            <person name="Floudas D."/>
            <person name="Copeland A."/>
            <person name="Barry K.W."/>
            <person name="Cichocki N."/>
            <person name="Veneault-Fourrey C."/>
            <person name="LaButti K."/>
            <person name="Lindquist E.A."/>
            <person name="Lipzen A."/>
            <person name="Lundell T."/>
            <person name="Morin E."/>
            <person name="Murat C."/>
            <person name="Riley R."/>
            <person name="Ohm R."/>
            <person name="Sun H."/>
            <person name="Tunlid A."/>
            <person name="Henrissat B."/>
            <person name="Grigoriev I.V."/>
            <person name="Hibbett D.S."/>
            <person name="Martin F."/>
        </authorList>
    </citation>
    <scope>NUCLEOTIDE SEQUENCE [LARGE SCALE GENOMIC DNA]</scope>
    <source>
        <strain evidence="1 2">SS14</strain>
    </source>
</reference>
<accession>A0A0C9UY33</accession>